<accession>A0A3Q0KDR0</accession>
<dbReference type="Proteomes" id="UP000008854">
    <property type="component" value="Unassembled WGS sequence"/>
</dbReference>
<evidence type="ECO:0000313" key="2">
    <source>
        <dbReference type="WBParaSite" id="Smp_028850.1"/>
    </source>
</evidence>
<organism evidence="1 2">
    <name type="scientific">Schistosoma mansoni</name>
    <name type="common">Blood fluke</name>
    <dbReference type="NCBI Taxonomy" id="6183"/>
    <lineage>
        <taxon>Eukaryota</taxon>
        <taxon>Metazoa</taxon>
        <taxon>Spiralia</taxon>
        <taxon>Lophotrochozoa</taxon>
        <taxon>Platyhelminthes</taxon>
        <taxon>Trematoda</taxon>
        <taxon>Digenea</taxon>
        <taxon>Strigeidida</taxon>
        <taxon>Schistosomatoidea</taxon>
        <taxon>Schistosomatidae</taxon>
        <taxon>Schistosoma</taxon>
    </lineage>
</organism>
<dbReference type="WBParaSite" id="Smp_028850.1">
    <property type="protein sequence ID" value="Smp_028850.1"/>
    <property type="gene ID" value="Smp_028850"/>
</dbReference>
<protein>
    <submittedName>
        <fullName evidence="2">Uncharacterized protein</fullName>
    </submittedName>
</protein>
<keyword evidence="1" id="KW-1185">Reference proteome</keyword>
<dbReference type="AlphaFoldDB" id="A0A3Q0KDR0"/>
<sequence length="135" mass="15105">MPSHDIFKPGVTHSDFGVYVTHQNDQNLSWILRYDRWQPLVKLSLVVAVATIGGCVTLDNIRRDFLLCFEGRFDDSGFMRFPSHKQLPVCGAYSLSSTESNSISPESKLFCPNCVQWVSLILNNATSYPLLGCSS</sequence>
<reference evidence="2" key="2">
    <citation type="submission" date="2018-12" db="UniProtKB">
        <authorList>
            <consortium name="WormBaseParasite"/>
        </authorList>
    </citation>
    <scope>IDENTIFICATION</scope>
    <source>
        <strain evidence="2">Puerto Rican</strain>
    </source>
</reference>
<name>A0A3Q0KDR0_SCHMA</name>
<evidence type="ECO:0000313" key="1">
    <source>
        <dbReference type="Proteomes" id="UP000008854"/>
    </source>
</evidence>
<reference evidence="1" key="1">
    <citation type="journal article" date="2012" name="PLoS Negl. Trop. Dis.">
        <title>A systematically improved high quality genome and transcriptome of the human blood fluke Schistosoma mansoni.</title>
        <authorList>
            <person name="Protasio A.V."/>
            <person name="Tsai I.J."/>
            <person name="Babbage A."/>
            <person name="Nichol S."/>
            <person name="Hunt M."/>
            <person name="Aslett M.A."/>
            <person name="De Silva N."/>
            <person name="Velarde G.S."/>
            <person name="Anderson T.J."/>
            <person name="Clark R.C."/>
            <person name="Davidson C."/>
            <person name="Dillon G.P."/>
            <person name="Holroyd N.E."/>
            <person name="LoVerde P.T."/>
            <person name="Lloyd C."/>
            <person name="McQuillan J."/>
            <person name="Oliveira G."/>
            <person name="Otto T.D."/>
            <person name="Parker-Manuel S.J."/>
            <person name="Quail M.A."/>
            <person name="Wilson R.A."/>
            <person name="Zerlotini A."/>
            <person name="Dunne D.W."/>
            <person name="Berriman M."/>
        </authorList>
    </citation>
    <scope>NUCLEOTIDE SEQUENCE [LARGE SCALE GENOMIC DNA]</scope>
    <source>
        <strain evidence="1">Puerto Rican</strain>
    </source>
</reference>
<proteinExistence type="predicted"/>